<dbReference type="Pfam" id="PF02518">
    <property type="entry name" value="HATPase_c"/>
    <property type="match status" value="1"/>
</dbReference>
<keyword evidence="9" id="KW-0812">Transmembrane</keyword>
<dbReference type="PANTHER" id="PTHR24421:SF10">
    <property type="entry name" value="NITRATE_NITRITE SENSOR PROTEIN NARQ"/>
    <property type="match status" value="1"/>
</dbReference>
<evidence type="ECO:0000256" key="3">
    <source>
        <dbReference type="ARBA" id="ARBA00022553"/>
    </source>
</evidence>
<comment type="catalytic activity">
    <reaction evidence="1">
        <text>ATP + protein L-histidine = ADP + protein N-phospho-L-histidine.</text>
        <dbReference type="EC" id="2.7.13.3"/>
    </reaction>
</comment>
<dbReference type="Proteomes" id="UP000504882">
    <property type="component" value="Unassembled WGS sequence"/>
</dbReference>
<evidence type="ECO:0000256" key="7">
    <source>
        <dbReference type="ARBA" id="ARBA00022840"/>
    </source>
</evidence>
<reference evidence="12 13" key="1">
    <citation type="submission" date="2019-03" db="EMBL/GenBank/DDBJ databases">
        <title>Genomic features of bacteria from cold environments.</title>
        <authorList>
            <person name="Shen L."/>
        </authorList>
    </citation>
    <scope>NUCLEOTIDE SEQUENCE [LARGE SCALE GENOMIC DNA]</scope>
    <source>
        <strain evidence="13">T3246-1</strain>
    </source>
</reference>
<dbReference type="RefSeq" id="WP_133108346.1">
    <property type="nucleotide sequence ID" value="NZ_SMNA01000006.1"/>
</dbReference>
<dbReference type="Gene3D" id="3.30.565.10">
    <property type="entry name" value="Histidine kinase-like ATPase, C-terminal domain"/>
    <property type="match status" value="1"/>
</dbReference>
<dbReference type="EMBL" id="SMNA01000006">
    <property type="protein sequence ID" value="TDE92716.1"/>
    <property type="molecule type" value="Genomic_DNA"/>
</dbReference>
<keyword evidence="5" id="KW-0547">Nucleotide-binding</keyword>
<dbReference type="PANTHER" id="PTHR24421">
    <property type="entry name" value="NITRATE/NITRITE SENSOR PROTEIN NARX-RELATED"/>
    <property type="match status" value="1"/>
</dbReference>
<accession>A0ABY2E3M2</accession>
<comment type="caution">
    <text evidence="12">The sequence shown here is derived from an EMBL/GenBank/DDBJ whole genome shotgun (WGS) entry which is preliminary data.</text>
</comment>
<keyword evidence="9" id="KW-0472">Membrane</keyword>
<feature type="transmembrane region" description="Helical" evidence="9">
    <location>
        <begin position="17"/>
        <end position="37"/>
    </location>
</feature>
<feature type="transmembrane region" description="Helical" evidence="9">
    <location>
        <begin position="71"/>
        <end position="90"/>
    </location>
</feature>
<dbReference type="InterPro" id="IPR036890">
    <property type="entry name" value="HATPase_C_sf"/>
</dbReference>
<evidence type="ECO:0000256" key="1">
    <source>
        <dbReference type="ARBA" id="ARBA00000085"/>
    </source>
</evidence>
<evidence type="ECO:0000259" key="10">
    <source>
        <dbReference type="Pfam" id="PF02518"/>
    </source>
</evidence>
<feature type="transmembrane region" description="Helical" evidence="9">
    <location>
        <begin position="110"/>
        <end position="130"/>
    </location>
</feature>
<organism evidence="12 13">
    <name type="scientific">Occultella glacieicola</name>
    <dbReference type="NCBI Taxonomy" id="2518684"/>
    <lineage>
        <taxon>Bacteria</taxon>
        <taxon>Bacillati</taxon>
        <taxon>Actinomycetota</taxon>
        <taxon>Actinomycetes</taxon>
        <taxon>Micrococcales</taxon>
        <taxon>Ruaniaceae</taxon>
        <taxon>Occultella</taxon>
    </lineage>
</organism>
<dbReference type="InterPro" id="IPR011712">
    <property type="entry name" value="Sig_transdc_His_kin_sub3_dim/P"/>
</dbReference>
<dbReference type="InterPro" id="IPR050482">
    <property type="entry name" value="Sensor_HK_TwoCompSys"/>
</dbReference>
<evidence type="ECO:0000256" key="8">
    <source>
        <dbReference type="ARBA" id="ARBA00023012"/>
    </source>
</evidence>
<gene>
    <name evidence="12" type="ORF">EXU48_14430</name>
</gene>
<dbReference type="InterPro" id="IPR003594">
    <property type="entry name" value="HATPase_dom"/>
</dbReference>
<feature type="domain" description="Signal transduction histidine kinase subgroup 3 dimerisation and phosphoacceptor" evidence="11">
    <location>
        <begin position="185"/>
        <end position="247"/>
    </location>
</feature>
<keyword evidence="13" id="KW-1185">Reference proteome</keyword>
<feature type="transmembrane region" description="Helical" evidence="9">
    <location>
        <begin position="49"/>
        <end position="64"/>
    </location>
</feature>
<evidence type="ECO:0000256" key="4">
    <source>
        <dbReference type="ARBA" id="ARBA00022679"/>
    </source>
</evidence>
<name>A0ABY2E3M2_9MICO</name>
<sequence length="385" mass="41041">MTWAWDEHTRERRRRRAAVFGPVALAIVQLFGTFGAWHNQPDSRPPGPLGILLLLAGPLALLGARWRPRTVLVAVLAITLTYLALGFPYGPVVLSPAVAAIITVVRGHRTFAWLAAGATLLGIQVIRVTLREETFTWFGTTATVAWALIVLGIGELIRLNRARQAEFRRARAEAERRRVSEDQLRVARELHDVVAHHMSLINVQAGVALHLVDRRPEQVELALTTIKDASKEALTELRALIGVLRAEGEGAPRAPAADLGGLAPLISRASQAGVSTTLEVVGDLDDVPAAVGTAGFRIVQEAITNVVRHSGATRARARVRITVTDSALEVAVTDNGRGPGPAPVPGNGLRGMAERATAVGGSVRLTDGPDGGAALVAQLPWRTNS</sequence>
<keyword evidence="4" id="KW-0808">Transferase</keyword>
<evidence type="ECO:0000313" key="13">
    <source>
        <dbReference type="Proteomes" id="UP000504882"/>
    </source>
</evidence>
<keyword evidence="6 12" id="KW-0418">Kinase</keyword>
<keyword evidence="7" id="KW-0067">ATP-binding</keyword>
<dbReference type="Pfam" id="PF07730">
    <property type="entry name" value="HisKA_3"/>
    <property type="match status" value="1"/>
</dbReference>
<feature type="domain" description="Histidine kinase/HSP90-like ATPase" evidence="10">
    <location>
        <begin position="297"/>
        <end position="381"/>
    </location>
</feature>
<dbReference type="GO" id="GO:0016301">
    <property type="term" value="F:kinase activity"/>
    <property type="evidence" value="ECO:0007669"/>
    <property type="project" value="UniProtKB-KW"/>
</dbReference>
<dbReference type="EC" id="2.7.13.3" evidence="2"/>
<evidence type="ECO:0000313" key="12">
    <source>
        <dbReference type="EMBL" id="TDE92716.1"/>
    </source>
</evidence>
<keyword evidence="3" id="KW-0597">Phosphoprotein</keyword>
<protein>
    <recommendedName>
        <fullName evidence="2">histidine kinase</fullName>
        <ecNumber evidence="2">2.7.13.3</ecNumber>
    </recommendedName>
</protein>
<dbReference type="SUPFAM" id="SSF55874">
    <property type="entry name" value="ATPase domain of HSP90 chaperone/DNA topoisomerase II/histidine kinase"/>
    <property type="match status" value="1"/>
</dbReference>
<feature type="transmembrane region" description="Helical" evidence="9">
    <location>
        <begin position="137"/>
        <end position="157"/>
    </location>
</feature>
<keyword evidence="8" id="KW-0902">Two-component regulatory system</keyword>
<keyword evidence="9" id="KW-1133">Transmembrane helix</keyword>
<evidence type="ECO:0000256" key="5">
    <source>
        <dbReference type="ARBA" id="ARBA00022741"/>
    </source>
</evidence>
<evidence type="ECO:0000259" key="11">
    <source>
        <dbReference type="Pfam" id="PF07730"/>
    </source>
</evidence>
<dbReference type="CDD" id="cd16917">
    <property type="entry name" value="HATPase_UhpB-NarQ-NarX-like"/>
    <property type="match status" value="1"/>
</dbReference>
<evidence type="ECO:0000256" key="9">
    <source>
        <dbReference type="SAM" id="Phobius"/>
    </source>
</evidence>
<dbReference type="Gene3D" id="1.20.5.1930">
    <property type="match status" value="1"/>
</dbReference>
<proteinExistence type="predicted"/>
<evidence type="ECO:0000256" key="2">
    <source>
        <dbReference type="ARBA" id="ARBA00012438"/>
    </source>
</evidence>
<evidence type="ECO:0000256" key="6">
    <source>
        <dbReference type="ARBA" id="ARBA00022777"/>
    </source>
</evidence>